<name>A0A011NGL6_9PROT</name>
<dbReference type="EMBL" id="JFAX01000052">
    <property type="protein sequence ID" value="EXI63712.1"/>
    <property type="molecule type" value="Genomic_DNA"/>
</dbReference>
<dbReference type="Proteomes" id="UP000020218">
    <property type="component" value="Unassembled WGS sequence"/>
</dbReference>
<reference evidence="1" key="1">
    <citation type="submission" date="2014-02" db="EMBL/GenBank/DDBJ databases">
        <title>Expanding our view of genomic diversity in Candidatus Accumulibacter clades.</title>
        <authorList>
            <person name="Skennerton C.T."/>
            <person name="Barr J.J."/>
            <person name="Slater F.R."/>
            <person name="Bond P.L."/>
            <person name="Tyson G.W."/>
        </authorList>
    </citation>
    <scope>NUCLEOTIDE SEQUENCE [LARGE SCALE GENOMIC DNA]</scope>
</reference>
<evidence type="ECO:0000313" key="1">
    <source>
        <dbReference type="EMBL" id="EXI63712.1"/>
    </source>
</evidence>
<dbReference type="AlphaFoldDB" id="A0A011NGL6"/>
<accession>A0A011NGL6</accession>
<organism evidence="1 2">
    <name type="scientific">Candidatus Accumulibacter adjunctus</name>
    <dbReference type="NCBI Taxonomy" id="1454001"/>
    <lineage>
        <taxon>Bacteria</taxon>
        <taxon>Pseudomonadati</taxon>
        <taxon>Pseudomonadota</taxon>
        <taxon>Betaproteobacteria</taxon>
        <taxon>Candidatus Accumulibacter</taxon>
    </lineage>
</organism>
<proteinExistence type="predicted"/>
<evidence type="ECO:0000313" key="2">
    <source>
        <dbReference type="Proteomes" id="UP000020218"/>
    </source>
</evidence>
<protein>
    <submittedName>
        <fullName evidence="1">Uncharacterized protein</fullName>
    </submittedName>
</protein>
<sequence length="104" mass="10579">MSFRVETRLTRRARLGSARTEGRDITSVAGTVKGERSPAKQTLYSVRNANTLKGLGLVAAVGGQLPSPSGGEDFPALGGGLGVGAPEGLCGRSCGAEAVPHETE</sequence>
<comment type="caution">
    <text evidence="1">The sequence shown here is derived from an EMBL/GenBank/DDBJ whole genome shotgun (WGS) entry which is preliminary data.</text>
</comment>
<gene>
    <name evidence="1" type="ORF">AW08_03914</name>
</gene>
<keyword evidence="2" id="KW-1185">Reference proteome</keyword>